<evidence type="ECO:0000256" key="1">
    <source>
        <dbReference type="ARBA" id="ARBA00001936"/>
    </source>
</evidence>
<gene>
    <name evidence="8" type="ORF">DM194_15920</name>
</gene>
<evidence type="ECO:0000256" key="3">
    <source>
        <dbReference type="ARBA" id="ARBA00022723"/>
    </source>
</evidence>
<dbReference type="Gene3D" id="3.90.79.10">
    <property type="entry name" value="Nucleoside Triphosphate Pyrophosphohydrolase"/>
    <property type="match status" value="1"/>
</dbReference>
<dbReference type="EMBL" id="CP029830">
    <property type="protein sequence ID" value="AWU95766.1"/>
    <property type="molecule type" value="Genomic_DNA"/>
</dbReference>
<keyword evidence="3" id="KW-0479">Metal-binding</keyword>
<dbReference type="KEGG" id="azm:DM194_15920"/>
<geneLocation type="plasmid" evidence="8 9">
    <name>unnamed1</name>
</geneLocation>
<evidence type="ECO:0000313" key="9">
    <source>
        <dbReference type="Proteomes" id="UP000249605"/>
    </source>
</evidence>
<comment type="cofactor">
    <cofactor evidence="1">
        <name>Mn(2+)</name>
        <dbReference type="ChEBI" id="CHEBI:29035"/>
    </cofactor>
</comment>
<dbReference type="InterPro" id="IPR000086">
    <property type="entry name" value="NUDIX_hydrolase_dom"/>
</dbReference>
<proteinExistence type="predicted"/>
<evidence type="ECO:0000313" key="8">
    <source>
        <dbReference type="EMBL" id="AWU95766.1"/>
    </source>
</evidence>
<reference evidence="8 9" key="1">
    <citation type="submission" date="2018-06" db="EMBL/GenBank/DDBJ databases">
        <title>Complete genome sequencing of Azospirillum sp. M2T2B2.</title>
        <authorList>
            <person name="Heo J."/>
            <person name="Kim S.-J."/>
            <person name="Kwon S.-W."/>
            <person name="Anandham R."/>
        </authorList>
    </citation>
    <scope>NUCLEOTIDE SEQUENCE [LARGE SCALE GENOMIC DNA]</scope>
    <source>
        <strain evidence="8 9">M2T2B2</strain>
        <plasmid evidence="8 9">unnamed1</plasmid>
    </source>
</reference>
<dbReference type="PANTHER" id="PTHR12318:SF0">
    <property type="entry name" value="ACYL-COENZYME A DIPHOSPHATASE NUDT19"/>
    <property type="match status" value="1"/>
</dbReference>
<sequence>MSDTAPRTPVPPHPAATLILLRDGPDGLELLAIERHSGLRFAPGATVFPGGRLEAADHDPSWRGRWTGPKAPADLAHRVAAVRECVEECGILLSRDPVRAAALAGLRQAMAAGQGFGAALAPAGLAPALERMAPLARWVTPENLPRRFDTLFFLAPAPSGQEPLCDGGEAVGALWATPRRLLEEEKAGRRRLVFATRMTLRRLAGCPDTAAAMDGAAACPTAIAGGGERLPAPILPRLVETAAGPVWRIPAGCGFLPLETSAEDVRLG</sequence>
<feature type="domain" description="Nudix hydrolase" evidence="7">
    <location>
        <begin position="11"/>
        <end position="198"/>
    </location>
</feature>
<dbReference type="CDD" id="cd18870">
    <property type="entry name" value="NUDIX_AcylCoAdiphos_Nudt19"/>
    <property type="match status" value="1"/>
</dbReference>
<accession>A0A2U9SB04</accession>
<evidence type="ECO:0000256" key="6">
    <source>
        <dbReference type="ARBA" id="ARBA00023211"/>
    </source>
</evidence>
<dbReference type="PANTHER" id="PTHR12318">
    <property type="entry name" value="TESTOSTERONE-REGULATED PROTEIN RP2"/>
    <property type="match status" value="1"/>
</dbReference>
<dbReference type="GO" id="GO:0046872">
    <property type="term" value="F:metal ion binding"/>
    <property type="evidence" value="ECO:0007669"/>
    <property type="project" value="UniProtKB-KW"/>
</dbReference>
<evidence type="ECO:0000256" key="4">
    <source>
        <dbReference type="ARBA" id="ARBA00022801"/>
    </source>
</evidence>
<keyword evidence="5" id="KW-0460">Magnesium</keyword>
<keyword evidence="9" id="KW-1185">Reference proteome</keyword>
<organism evidence="8 9">
    <name type="scientific">Azospirillum ramasamyi</name>
    <dbReference type="NCBI Taxonomy" id="682998"/>
    <lineage>
        <taxon>Bacteria</taxon>
        <taxon>Pseudomonadati</taxon>
        <taxon>Pseudomonadota</taxon>
        <taxon>Alphaproteobacteria</taxon>
        <taxon>Rhodospirillales</taxon>
        <taxon>Azospirillaceae</taxon>
        <taxon>Azospirillum</taxon>
    </lineage>
</organism>
<keyword evidence="8" id="KW-0614">Plasmid</keyword>
<dbReference type="GO" id="GO:0016818">
    <property type="term" value="F:hydrolase activity, acting on acid anhydrides, in phosphorus-containing anhydrides"/>
    <property type="evidence" value="ECO:0007669"/>
    <property type="project" value="InterPro"/>
</dbReference>
<protein>
    <submittedName>
        <fullName evidence="8">NUDIX hydrolase</fullName>
    </submittedName>
</protein>
<dbReference type="SUPFAM" id="SSF55811">
    <property type="entry name" value="Nudix"/>
    <property type="match status" value="1"/>
</dbReference>
<evidence type="ECO:0000256" key="2">
    <source>
        <dbReference type="ARBA" id="ARBA00001946"/>
    </source>
</evidence>
<keyword evidence="4 8" id="KW-0378">Hydrolase</keyword>
<dbReference type="RefSeq" id="WP_111068519.1">
    <property type="nucleotide sequence ID" value="NZ_CP029830.1"/>
</dbReference>
<dbReference type="Proteomes" id="UP000249605">
    <property type="component" value="Plasmid unnamed1"/>
</dbReference>
<keyword evidence="6" id="KW-0464">Manganese</keyword>
<dbReference type="PROSITE" id="PS51462">
    <property type="entry name" value="NUDIX"/>
    <property type="match status" value="1"/>
</dbReference>
<evidence type="ECO:0000256" key="5">
    <source>
        <dbReference type="ARBA" id="ARBA00022842"/>
    </source>
</evidence>
<dbReference type="InterPro" id="IPR039121">
    <property type="entry name" value="NUDT19"/>
</dbReference>
<dbReference type="InterPro" id="IPR015797">
    <property type="entry name" value="NUDIX_hydrolase-like_dom_sf"/>
</dbReference>
<comment type="cofactor">
    <cofactor evidence="2">
        <name>Mg(2+)</name>
        <dbReference type="ChEBI" id="CHEBI:18420"/>
    </cofactor>
</comment>
<dbReference type="AlphaFoldDB" id="A0A2U9SB04"/>
<dbReference type="OrthoDB" id="7183442at2"/>
<name>A0A2U9SB04_9PROT</name>
<evidence type="ECO:0000259" key="7">
    <source>
        <dbReference type="PROSITE" id="PS51462"/>
    </source>
</evidence>